<dbReference type="InterPro" id="IPR000587">
    <property type="entry name" value="Creatinase_N"/>
</dbReference>
<dbReference type="SUPFAM" id="SSF53092">
    <property type="entry name" value="Creatinase/prolidase N-terminal domain"/>
    <property type="match status" value="1"/>
</dbReference>
<evidence type="ECO:0000313" key="3">
    <source>
        <dbReference type="EMBL" id="MBB6052445.1"/>
    </source>
</evidence>
<dbReference type="Gene3D" id="3.40.350.10">
    <property type="entry name" value="Creatinase/prolidase N-terminal domain"/>
    <property type="match status" value="1"/>
</dbReference>
<dbReference type="InterPro" id="IPR001714">
    <property type="entry name" value="Pept_M24_MAP"/>
</dbReference>
<dbReference type="Gene3D" id="3.90.230.10">
    <property type="entry name" value="Creatinase/methionine aminopeptidase superfamily"/>
    <property type="match status" value="1"/>
</dbReference>
<dbReference type="CDD" id="cd01092">
    <property type="entry name" value="APP-like"/>
    <property type="match status" value="1"/>
</dbReference>
<feature type="domain" description="Peptidase M24" evidence="1">
    <location>
        <begin position="155"/>
        <end position="362"/>
    </location>
</feature>
<organism evidence="3 4">
    <name type="scientific">Armatimonas rosea</name>
    <dbReference type="NCBI Taxonomy" id="685828"/>
    <lineage>
        <taxon>Bacteria</taxon>
        <taxon>Bacillati</taxon>
        <taxon>Armatimonadota</taxon>
        <taxon>Armatimonadia</taxon>
        <taxon>Armatimonadales</taxon>
        <taxon>Armatimonadaceae</taxon>
        <taxon>Armatimonas</taxon>
    </lineage>
</organism>
<dbReference type="GO" id="GO:0008235">
    <property type="term" value="F:metalloexopeptidase activity"/>
    <property type="evidence" value="ECO:0007669"/>
    <property type="project" value="UniProtKB-ARBA"/>
</dbReference>
<accession>A0A7W9STA1</accession>
<gene>
    <name evidence="3" type="ORF">HNQ39_004266</name>
</gene>
<dbReference type="EMBL" id="JACHGW010000004">
    <property type="protein sequence ID" value="MBB6052445.1"/>
    <property type="molecule type" value="Genomic_DNA"/>
</dbReference>
<dbReference type="Proteomes" id="UP000520814">
    <property type="component" value="Unassembled WGS sequence"/>
</dbReference>
<dbReference type="GO" id="GO:0004177">
    <property type="term" value="F:aminopeptidase activity"/>
    <property type="evidence" value="ECO:0007669"/>
    <property type="project" value="UniProtKB-KW"/>
</dbReference>
<comment type="caution">
    <text evidence="3">The sequence shown here is derived from an EMBL/GenBank/DDBJ whole genome shotgun (WGS) entry which is preliminary data.</text>
</comment>
<feature type="domain" description="Creatinase N-terminal" evidence="2">
    <location>
        <begin position="25"/>
        <end position="147"/>
    </location>
</feature>
<dbReference type="PRINTS" id="PR00599">
    <property type="entry name" value="MAPEPTIDASE"/>
</dbReference>
<reference evidence="3 4" key="1">
    <citation type="submission" date="2020-08" db="EMBL/GenBank/DDBJ databases">
        <title>Genomic Encyclopedia of Type Strains, Phase IV (KMG-IV): sequencing the most valuable type-strain genomes for metagenomic binning, comparative biology and taxonomic classification.</title>
        <authorList>
            <person name="Goeker M."/>
        </authorList>
    </citation>
    <scope>NUCLEOTIDE SEQUENCE [LARGE SCALE GENOMIC DNA]</scope>
    <source>
        <strain evidence="3 4">DSM 23562</strain>
    </source>
</reference>
<dbReference type="AlphaFoldDB" id="A0A7W9STA1"/>
<dbReference type="PANTHER" id="PTHR46112:SF3">
    <property type="entry name" value="AMINOPEPTIDASE YPDF"/>
    <property type="match status" value="1"/>
</dbReference>
<keyword evidence="3" id="KW-0031">Aminopeptidase</keyword>
<sequence>MSDFAFPQRVAGLRARFELEADKFRRIDAFVVSNIENVRYLTGFSGSSGLVVVTKTDARFFTDGRYAQQAEREVPGFEQVILPPSSVLLVAAGEWLRDTAPVFCIGFEADHIPYSAFLTLDKTLDPDDRAQQALFPRSGDVEALRAIKDESEIAKIRAACKLADACFEHLCGFIKPGMTEARVAWELESFFRLNGAQKLSFDPIVGSGPNAALIHGRASERVIGSSGGPEFVLMDFGCVLDGYCSDITRTVVVGGEPTEKMRHIYDSVLAAQLAALAAIKPGVEGKSVDTLAREQLKAAGYGEMPHGLGHGLGRVVHDLPLPTFSPKATVTLSEGMVATVEPGVYIEGFGGVRIEDDVLVTAAGCERLTVSSKELRVLGN</sequence>
<dbReference type="Pfam" id="PF00557">
    <property type="entry name" value="Peptidase_M24"/>
    <property type="match status" value="1"/>
</dbReference>
<evidence type="ECO:0000313" key="4">
    <source>
        <dbReference type="Proteomes" id="UP000520814"/>
    </source>
</evidence>
<dbReference type="InterPro" id="IPR029149">
    <property type="entry name" value="Creatin/AminoP/Spt16_N"/>
</dbReference>
<dbReference type="InterPro" id="IPR050659">
    <property type="entry name" value="Peptidase_M24B"/>
</dbReference>
<protein>
    <submittedName>
        <fullName evidence="3">Xaa-Pro aminopeptidase</fullName>
    </submittedName>
</protein>
<evidence type="ECO:0000259" key="1">
    <source>
        <dbReference type="Pfam" id="PF00557"/>
    </source>
</evidence>
<dbReference type="InterPro" id="IPR036005">
    <property type="entry name" value="Creatinase/aminopeptidase-like"/>
</dbReference>
<keyword evidence="3" id="KW-0378">Hydrolase</keyword>
<evidence type="ECO:0000259" key="2">
    <source>
        <dbReference type="Pfam" id="PF01321"/>
    </source>
</evidence>
<dbReference type="Pfam" id="PF01321">
    <property type="entry name" value="Creatinase_N"/>
    <property type="match status" value="1"/>
</dbReference>
<dbReference type="InterPro" id="IPR000994">
    <property type="entry name" value="Pept_M24"/>
</dbReference>
<keyword evidence="3" id="KW-0645">Protease</keyword>
<keyword evidence="4" id="KW-1185">Reference proteome</keyword>
<proteinExistence type="predicted"/>
<dbReference type="SUPFAM" id="SSF55920">
    <property type="entry name" value="Creatinase/aminopeptidase"/>
    <property type="match status" value="1"/>
</dbReference>
<dbReference type="PANTHER" id="PTHR46112">
    <property type="entry name" value="AMINOPEPTIDASE"/>
    <property type="match status" value="1"/>
</dbReference>
<dbReference type="RefSeq" id="WP_184201497.1">
    <property type="nucleotide sequence ID" value="NZ_JACHGW010000004.1"/>
</dbReference>
<name>A0A7W9STA1_ARMRO</name>